<comment type="cofactor">
    <cofactor evidence="10">
        <name>Mg(2+)</name>
        <dbReference type="ChEBI" id="CHEBI:18420"/>
    </cofactor>
    <text evidence="10">Binds 1 Mg(2+) ion per subunit.</text>
</comment>
<dbReference type="PANTHER" id="PTHR11907">
    <property type="entry name" value="AMIDOPHOSPHORIBOSYLTRANSFERASE"/>
    <property type="match status" value="1"/>
</dbReference>
<evidence type="ECO:0000256" key="3">
    <source>
        <dbReference type="ARBA" id="ARBA00011941"/>
    </source>
</evidence>
<organism evidence="13 14">
    <name type="scientific">Tribonema minus</name>
    <dbReference type="NCBI Taxonomy" id="303371"/>
    <lineage>
        <taxon>Eukaryota</taxon>
        <taxon>Sar</taxon>
        <taxon>Stramenopiles</taxon>
        <taxon>Ochrophyta</taxon>
        <taxon>PX clade</taxon>
        <taxon>Xanthophyceae</taxon>
        <taxon>Tribonematales</taxon>
        <taxon>Tribonemataceae</taxon>
        <taxon>Tribonema</taxon>
    </lineage>
</organism>
<dbReference type="InterPro" id="IPR005854">
    <property type="entry name" value="PurF"/>
</dbReference>
<dbReference type="InterPro" id="IPR000836">
    <property type="entry name" value="PRTase_dom"/>
</dbReference>
<accession>A0A835Z8Y5</accession>
<evidence type="ECO:0000256" key="5">
    <source>
        <dbReference type="ARBA" id="ARBA00022679"/>
    </source>
</evidence>
<protein>
    <recommendedName>
        <fullName evidence="3 8">Amidophosphoribosyltransferase</fullName>
        <shortName evidence="8">ATase</shortName>
        <ecNumber evidence="3 8">2.4.2.14</ecNumber>
    </recommendedName>
    <alternativeName>
        <fullName evidence="8">Glutamine phosphoribosylpyrophosphate amidotransferase</fullName>
    </alternativeName>
</protein>
<evidence type="ECO:0000256" key="2">
    <source>
        <dbReference type="ARBA" id="ARBA00010138"/>
    </source>
</evidence>
<dbReference type="PIRSF" id="PIRSF000485">
    <property type="entry name" value="Amd_phspho_trans"/>
    <property type="match status" value="1"/>
</dbReference>
<dbReference type="SUPFAM" id="SSF53271">
    <property type="entry name" value="PRTase-like"/>
    <property type="match status" value="1"/>
</dbReference>
<comment type="catalytic activity">
    <reaction evidence="8">
        <text>5-phospho-beta-D-ribosylamine + L-glutamate + diphosphate = 5-phospho-alpha-D-ribose 1-diphosphate + L-glutamine + H2O</text>
        <dbReference type="Rhea" id="RHEA:14905"/>
        <dbReference type="ChEBI" id="CHEBI:15377"/>
        <dbReference type="ChEBI" id="CHEBI:29985"/>
        <dbReference type="ChEBI" id="CHEBI:33019"/>
        <dbReference type="ChEBI" id="CHEBI:58017"/>
        <dbReference type="ChEBI" id="CHEBI:58359"/>
        <dbReference type="ChEBI" id="CHEBI:58681"/>
        <dbReference type="EC" id="2.4.2.14"/>
    </reaction>
</comment>
<feature type="binding site" evidence="10">
    <location>
        <position position="392"/>
    </location>
    <ligand>
        <name>Mg(2+)</name>
        <dbReference type="ChEBI" id="CHEBI:18420"/>
    </ligand>
</feature>
<reference evidence="13" key="1">
    <citation type="submission" date="2021-02" db="EMBL/GenBank/DDBJ databases">
        <title>First Annotated Genome of the Yellow-green Alga Tribonema minus.</title>
        <authorList>
            <person name="Mahan K.M."/>
        </authorList>
    </citation>
    <scope>NUCLEOTIDE SEQUENCE</scope>
    <source>
        <strain evidence="13">UTEX B ZZ1240</strain>
    </source>
</reference>
<evidence type="ECO:0000256" key="4">
    <source>
        <dbReference type="ARBA" id="ARBA00022676"/>
    </source>
</evidence>
<dbReference type="UniPathway" id="UPA00074">
    <property type="reaction ID" value="UER00124"/>
</dbReference>
<keyword evidence="14" id="KW-1185">Reference proteome</keyword>
<evidence type="ECO:0000256" key="7">
    <source>
        <dbReference type="ARBA" id="ARBA00022962"/>
    </source>
</evidence>
<dbReference type="InterPro" id="IPR035584">
    <property type="entry name" value="PurF_N"/>
</dbReference>
<evidence type="ECO:0000259" key="12">
    <source>
        <dbReference type="PROSITE" id="PS51278"/>
    </source>
</evidence>
<comment type="pathway">
    <text evidence="1 8">Purine metabolism; IMP biosynthesis via de novo pathway; N(1)-(5-phospho-D-ribosyl)glycinamide from 5-phospho-alpha-D-ribose 1-diphosphate: step 1/2.</text>
</comment>
<dbReference type="Pfam" id="PF13522">
    <property type="entry name" value="GATase_6"/>
    <property type="match status" value="1"/>
</dbReference>
<evidence type="ECO:0000256" key="11">
    <source>
        <dbReference type="SAM" id="MobiDB-lite"/>
    </source>
</evidence>
<sequence>MCGIVGILLADETSHANQLIFDALTALQHRGQDAAGITTCSNGRFFARKDNGLVKDVFQAKDMLLLTGPVGIGHCRYPTAGTSSCTEAQPLYTNYPFGISLAHNGNLTNVEELRRAVMSEGRHCNTDSDSELLLNVFAEELGRARGRALGPEDIFHAVTHVLRRCVGGYAVVAMVNGHGLVAFRDRWGIRPLCFGTRASPGDGGGTDYTVASESVVMDMVGFDLVRDVAPGECIFIPLAAGAAAATAACGTAALRAAAAPRHLYTRQCSDAAVLSPCLFEYVYFARPDSILDGAPVYEARLEMGVALAQRILATRDAAEIDVVIPIPDTARTSAVQCAYALNRPYREGFIKNRYIARTFIMPGQAARKKTVRLKLNTIRSEFRGKNVLLVDDSIVRGTTSMELVQMARDAGARKVFFSSAAPPVRHPNVYGIDIPTKTELVAHGRTEEEIAQWLGADWVCYQDLAELEQAVRRANPRLQGFDSSCFSGLYVTGDITEAYLSELHAARNDLALARKRADSVAAVSISSHTRCDDDGVNGGIVTTTADSGSEGGTSP</sequence>
<evidence type="ECO:0000256" key="8">
    <source>
        <dbReference type="PIRNR" id="PIRNR000485"/>
    </source>
</evidence>
<dbReference type="OrthoDB" id="191723at2759"/>
<feature type="binding site" evidence="10">
    <location>
        <position position="329"/>
    </location>
    <ligand>
        <name>Mg(2+)</name>
        <dbReference type="ChEBI" id="CHEBI:18420"/>
    </ligand>
</feature>
<dbReference type="GO" id="GO:0004044">
    <property type="term" value="F:amidophosphoribosyltransferase activity"/>
    <property type="evidence" value="ECO:0007669"/>
    <property type="project" value="UniProtKB-EC"/>
</dbReference>
<evidence type="ECO:0000256" key="10">
    <source>
        <dbReference type="PIRSR" id="PIRSR000485-2"/>
    </source>
</evidence>
<dbReference type="InterPro" id="IPR029055">
    <property type="entry name" value="Ntn_hydrolases_N"/>
</dbReference>
<dbReference type="Gene3D" id="3.40.50.2020">
    <property type="match status" value="1"/>
</dbReference>
<feature type="domain" description="Glutamine amidotransferase type-2" evidence="12">
    <location>
        <begin position="2"/>
        <end position="239"/>
    </location>
</feature>
<comment type="similarity">
    <text evidence="2 8">In the C-terminal section; belongs to the purine/pyrimidine phosphoribosyltransferase family.</text>
</comment>
<gene>
    <name evidence="13" type="ORF">JKP88DRAFT_303986</name>
</gene>
<feature type="region of interest" description="Disordered" evidence="11">
    <location>
        <begin position="536"/>
        <end position="555"/>
    </location>
</feature>
<keyword evidence="10" id="KW-0479">Metal-binding</keyword>
<proteinExistence type="inferred from homology"/>
<feature type="binding site" evidence="10">
    <location>
        <position position="391"/>
    </location>
    <ligand>
        <name>Mg(2+)</name>
        <dbReference type="ChEBI" id="CHEBI:18420"/>
    </ligand>
</feature>
<name>A0A835Z8Y5_9STRA</name>
<dbReference type="EC" id="2.4.2.14" evidence="3 8"/>
<dbReference type="AlphaFoldDB" id="A0A835Z8Y5"/>
<evidence type="ECO:0000256" key="6">
    <source>
        <dbReference type="ARBA" id="ARBA00022755"/>
    </source>
</evidence>
<dbReference type="CDD" id="cd06223">
    <property type="entry name" value="PRTases_typeI"/>
    <property type="match status" value="1"/>
</dbReference>
<evidence type="ECO:0000256" key="9">
    <source>
        <dbReference type="PIRSR" id="PIRSR000485-1"/>
    </source>
</evidence>
<dbReference type="PROSITE" id="PS51278">
    <property type="entry name" value="GATASE_TYPE_2"/>
    <property type="match status" value="1"/>
</dbReference>
<dbReference type="InterPro" id="IPR029057">
    <property type="entry name" value="PRTase-like"/>
</dbReference>
<keyword evidence="6 8" id="KW-0658">Purine biosynthesis</keyword>
<comment type="caution">
    <text evidence="13">The sequence shown here is derived from an EMBL/GenBank/DDBJ whole genome shotgun (WGS) entry which is preliminary data.</text>
</comment>
<evidence type="ECO:0000256" key="1">
    <source>
        <dbReference type="ARBA" id="ARBA00005209"/>
    </source>
</evidence>
<dbReference type="CDD" id="cd00715">
    <property type="entry name" value="GPATase_N"/>
    <property type="match status" value="1"/>
</dbReference>
<evidence type="ECO:0000313" key="14">
    <source>
        <dbReference type="Proteomes" id="UP000664859"/>
    </source>
</evidence>
<dbReference type="Proteomes" id="UP000664859">
    <property type="component" value="Unassembled WGS sequence"/>
</dbReference>
<evidence type="ECO:0000313" key="13">
    <source>
        <dbReference type="EMBL" id="KAG5188653.1"/>
    </source>
</evidence>
<keyword evidence="4 8" id="KW-0328">Glycosyltransferase</keyword>
<dbReference type="GO" id="GO:0009113">
    <property type="term" value="P:purine nucleobase biosynthetic process"/>
    <property type="evidence" value="ECO:0007669"/>
    <property type="project" value="InterPro"/>
</dbReference>
<dbReference type="GO" id="GO:0046872">
    <property type="term" value="F:metal ion binding"/>
    <property type="evidence" value="ECO:0007669"/>
    <property type="project" value="UniProtKB-KW"/>
</dbReference>
<dbReference type="SUPFAM" id="SSF56235">
    <property type="entry name" value="N-terminal nucleophile aminohydrolases (Ntn hydrolases)"/>
    <property type="match status" value="1"/>
</dbReference>
<dbReference type="Gene3D" id="3.60.20.10">
    <property type="entry name" value="Glutamine Phosphoribosylpyrophosphate, subunit 1, domain 1"/>
    <property type="match status" value="1"/>
</dbReference>
<dbReference type="EMBL" id="JAFCMP010000067">
    <property type="protein sequence ID" value="KAG5188653.1"/>
    <property type="molecule type" value="Genomic_DNA"/>
</dbReference>
<dbReference type="GO" id="GO:0006189">
    <property type="term" value="P:'de novo' IMP biosynthetic process"/>
    <property type="evidence" value="ECO:0007669"/>
    <property type="project" value="UniProtKB-UniPathway"/>
</dbReference>
<dbReference type="HAMAP" id="MF_01931">
    <property type="entry name" value="PurF"/>
    <property type="match status" value="1"/>
</dbReference>
<feature type="active site" description="Nucleophile" evidence="9">
    <location>
        <position position="2"/>
    </location>
</feature>
<keyword evidence="7" id="KW-0315">Glutamine amidotransferase</keyword>
<keyword evidence="10" id="KW-0460">Magnesium</keyword>
<keyword evidence="5 8" id="KW-0808">Transferase</keyword>
<dbReference type="InterPro" id="IPR017932">
    <property type="entry name" value="GATase_2_dom"/>
</dbReference>